<proteinExistence type="predicted"/>
<gene>
    <name evidence="1" type="ORF">BJP36_03540</name>
</gene>
<name>A0A1D9GAS8_MOOP1</name>
<dbReference type="EMBL" id="CP017708">
    <property type="protein sequence ID" value="AOY84490.2"/>
    <property type="molecule type" value="Genomic_DNA"/>
</dbReference>
<reference evidence="1" key="2">
    <citation type="submission" date="2022-10" db="EMBL/GenBank/DDBJ databases">
        <authorList>
            <person name="Ngo T.-E."/>
        </authorList>
    </citation>
    <scope>NUCLEOTIDE SEQUENCE</scope>
    <source>
        <strain evidence="1">JHB</strain>
    </source>
</reference>
<reference evidence="1" key="1">
    <citation type="journal article" date="2017" name="Proc. Natl. Acad. Sci. U.S.A.">
        <title>Comparative genomics uncovers the prolific and distinctive metabolic potential of the cyanobacterial genus Moorea.</title>
        <authorList>
            <person name="Leao T."/>
            <person name="Castelao G."/>
            <person name="Korobeynikov A."/>
            <person name="Monroe E.A."/>
            <person name="Podell S."/>
            <person name="Glukhov E."/>
            <person name="Allen E.E."/>
            <person name="Gerwick W.H."/>
            <person name="Gerwick L."/>
        </authorList>
    </citation>
    <scope>NUCLEOTIDE SEQUENCE</scope>
    <source>
        <strain evidence="1">JHB</strain>
    </source>
</reference>
<evidence type="ECO:0000313" key="1">
    <source>
        <dbReference type="EMBL" id="AOY84490.2"/>
    </source>
</evidence>
<protein>
    <submittedName>
        <fullName evidence="1">Uncharacterized protein</fullName>
    </submittedName>
</protein>
<sequence>MPTNRSNDHLNHLINCQRALDRLAQIARSQSTWEHSIPGPITEREEILIYLYSNCRLSMTPQEFYWKWQVKQEDIANICSRSTYAVNSWLAQGARYKTPSSDSLHHLALMDFLLENFEAIPKELLNQLCSKVKSC</sequence>
<organism evidence="1">
    <name type="scientific">Moorena producens (strain JHB)</name>
    <dbReference type="NCBI Taxonomy" id="1454205"/>
    <lineage>
        <taxon>Bacteria</taxon>
        <taxon>Bacillati</taxon>
        <taxon>Cyanobacteriota</taxon>
        <taxon>Cyanophyceae</taxon>
        <taxon>Coleofasciculales</taxon>
        <taxon>Coleofasciculaceae</taxon>
        <taxon>Moorena</taxon>
    </lineage>
</organism>
<dbReference type="Proteomes" id="UP000176944">
    <property type="component" value="Chromosome"/>
</dbReference>
<accession>A0A1D9GAS8</accession>
<dbReference type="AlphaFoldDB" id="A0A1D9GAS8"/>